<evidence type="ECO:0000313" key="5">
    <source>
        <dbReference type="Proteomes" id="UP001596407"/>
    </source>
</evidence>
<dbReference type="PANTHER" id="PTHR33841:SF4">
    <property type="entry name" value="RESTRICTION MODIFICATION SYSTEM DNA SPECIFICITY DOMAIN"/>
    <property type="match status" value="1"/>
</dbReference>
<dbReference type="GO" id="GO:0032259">
    <property type="term" value="P:methylation"/>
    <property type="evidence" value="ECO:0007669"/>
    <property type="project" value="UniProtKB-KW"/>
</dbReference>
<dbReference type="InterPro" id="IPR003356">
    <property type="entry name" value="DNA_methylase_A-5"/>
</dbReference>
<dbReference type="PRINTS" id="PR00507">
    <property type="entry name" value="N12N6MTFRASE"/>
</dbReference>
<dbReference type="InterPro" id="IPR050953">
    <property type="entry name" value="N4_N6_ade-DNA_methylase"/>
</dbReference>
<dbReference type="EMBL" id="JBHSZH010000005">
    <property type="protein sequence ID" value="MFC7082203.1"/>
    <property type="molecule type" value="Genomic_DNA"/>
</dbReference>
<gene>
    <name evidence="4" type="ORF">ACFQJ6_21050</name>
</gene>
<name>A0ABD5WPT4_9EURY</name>
<evidence type="ECO:0000259" key="3">
    <source>
        <dbReference type="Pfam" id="PF02384"/>
    </source>
</evidence>
<keyword evidence="2" id="KW-0808">Transferase</keyword>
<dbReference type="GO" id="GO:0008168">
    <property type="term" value="F:methyltransferase activity"/>
    <property type="evidence" value="ECO:0007669"/>
    <property type="project" value="UniProtKB-KW"/>
</dbReference>
<evidence type="ECO:0000313" key="4">
    <source>
        <dbReference type="EMBL" id="MFC7082203.1"/>
    </source>
</evidence>
<dbReference type="SUPFAM" id="SSF53335">
    <property type="entry name" value="S-adenosyl-L-methionine-dependent methyltransferases"/>
    <property type="match status" value="1"/>
</dbReference>
<comment type="caution">
    <text evidence="4">The sequence shown here is derived from an EMBL/GenBank/DDBJ whole genome shotgun (WGS) entry which is preliminary data.</text>
</comment>
<feature type="domain" description="DNA methylase adenine-specific" evidence="3">
    <location>
        <begin position="156"/>
        <end position="307"/>
    </location>
</feature>
<dbReference type="Gene3D" id="3.40.50.150">
    <property type="entry name" value="Vaccinia Virus protein VP39"/>
    <property type="match status" value="1"/>
</dbReference>
<dbReference type="Proteomes" id="UP001596407">
    <property type="component" value="Unassembled WGS sequence"/>
</dbReference>
<dbReference type="InterPro" id="IPR029063">
    <property type="entry name" value="SAM-dependent_MTases_sf"/>
</dbReference>
<dbReference type="RefSeq" id="WP_382210285.1">
    <property type="nucleotide sequence ID" value="NZ_JBHSZH010000005.1"/>
</dbReference>
<dbReference type="Pfam" id="PF02384">
    <property type="entry name" value="N6_Mtase"/>
    <property type="match status" value="1"/>
</dbReference>
<organism evidence="4 5">
    <name type="scientific">Halorussus caseinilyticus</name>
    <dbReference type="NCBI Taxonomy" id="3034025"/>
    <lineage>
        <taxon>Archaea</taxon>
        <taxon>Methanobacteriati</taxon>
        <taxon>Methanobacteriota</taxon>
        <taxon>Stenosarchaea group</taxon>
        <taxon>Halobacteria</taxon>
        <taxon>Halobacteriales</taxon>
        <taxon>Haladaptataceae</taxon>
        <taxon>Halorussus</taxon>
    </lineage>
</organism>
<sequence>MSDRGIAERWGRESVSYREFESAARDLLETDDRFRAARAEWETFFTTSHGDVFADADVARPRDDLFVSALYYDFVVDRCIAFAEREFDFRLANPEPRANTDALSFSFRELHRRVTEAADVPDPAADLTADDLRSADTGFLRTLYEGVVPREIRLALGEYYTPRGVAELAVEALDVDDLASATFLDPGCGSGVFAAVCIDRKMSAMAGAPPEEIVENVASSVVGIDLNPVAVKSTKLNYLLSLSPVLEDADAESVELPVFLTDALGLSRDDDLSLAGEAFDPSADYLVGNPPWIPWSRLSEDVKARWRGTYADELDLLPHGGTDARLGHANDDVSLPFVWVCVHRYLTEGGAASFVLKRDVMKGPAGRLLRTLTVGDRPLALDHVHDFNRLRPFGEQVGANAAVYALRADADHSFPIDATSWTAGDAAPDFATAETIRATLDAESTGIVPVDDDTTSAWIREGAERGALGDCDHDIRHGVKDDAQAVFSIDREELADLEPELVYPYLKSRHVVKYGLFGHELRLVPLRKANEDNEAQLREQYPKTYDYLRSNRDALERRSSSWLEKGPFYNVFGLGEYTWSEYKVAWCRLGFKPHFAVVSTVEDDDLGEKQVVPGDHFMFVSTDSEREAHFLCGLLNSAVYQRSLRTVASEEKPVSRRRWSRS</sequence>
<accession>A0ABD5WPT4</accession>
<reference evidence="4 5" key="1">
    <citation type="journal article" date="2019" name="Int. J. Syst. Evol. Microbiol.">
        <title>The Global Catalogue of Microorganisms (GCM) 10K type strain sequencing project: providing services to taxonomists for standard genome sequencing and annotation.</title>
        <authorList>
            <consortium name="The Broad Institute Genomics Platform"/>
            <consortium name="The Broad Institute Genome Sequencing Center for Infectious Disease"/>
            <person name="Wu L."/>
            <person name="Ma J."/>
        </authorList>
    </citation>
    <scope>NUCLEOTIDE SEQUENCE [LARGE SCALE GENOMIC DNA]</scope>
    <source>
        <strain evidence="4 5">DT72</strain>
    </source>
</reference>
<proteinExistence type="predicted"/>
<keyword evidence="1 4" id="KW-0489">Methyltransferase</keyword>
<protein>
    <submittedName>
        <fullName evidence="4">N-6 DNA methylase</fullName>
    </submittedName>
</protein>
<evidence type="ECO:0000256" key="1">
    <source>
        <dbReference type="ARBA" id="ARBA00022603"/>
    </source>
</evidence>
<keyword evidence="5" id="KW-1185">Reference proteome</keyword>
<evidence type="ECO:0000256" key="2">
    <source>
        <dbReference type="ARBA" id="ARBA00022679"/>
    </source>
</evidence>
<dbReference type="PANTHER" id="PTHR33841">
    <property type="entry name" value="DNA METHYLTRANSFERASE YEEA-RELATED"/>
    <property type="match status" value="1"/>
</dbReference>
<dbReference type="AlphaFoldDB" id="A0ABD5WPT4"/>